<proteinExistence type="predicted"/>
<gene>
    <name evidence="3" type="ORF">ALAG00032_LOCUS2459</name>
</gene>
<feature type="region of interest" description="Disordered" evidence="1">
    <location>
        <begin position="1"/>
        <end position="28"/>
    </location>
</feature>
<feature type="region of interest" description="Disordered" evidence="1">
    <location>
        <begin position="1290"/>
        <end position="1326"/>
    </location>
</feature>
<dbReference type="Gene3D" id="1.10.287.110">
    <property type="entry name" value="DnaJ domain"/>
    <property type="match status" value="1"/>
</dbReference>
<dbReference type="InterPro" id="IPR036770">
    <property type="entry name" value="Ankyrin_rpt-contain_sf"/>
</dbReference>
<evidence type="ECO:0000259" key="2">
    <source>
        <dbReference type="Pfam" id="PF00226"/>
    </source>
</evidence>
<feature type="compositionally biased region" description="Polar residues" evidence="1">
    <location>
        <begin position="1290"/>
        <end position="1309"/>
    </location>
</feature>
<dbReference type="PANTHER" id="PTHR24121">
    <property type="entry name" value="NO MECHANORECEPTOR POTENTIAL C, ISOFORM D-RELATED"/>
    <property type="match status" value="1"/>
</dbReference>
<dbReference type="InterPro" id="IPR036869">
    <property type="entry name" value="J_dom_sf"/>
</dbReference>
<name>A0A7S3JST4_9STRA</name>
<dbReference type="CDD" id="cd06257">
    <property type="entry name" value="DnaJ"/>
    <property type="match status" value="1"/>
</dbReference>
<feature type="domain" description="J" evidence="2">
    <location>
        <begin position="136"/>
        <end position="175"/>
    </location>
</feature>
<dbReference type="InterPro" id="IPR001623">
    <property type="entry name" value="DnaJ_domain"/>
</dbReference>
<feature type="compositionally biased region" description="Basic and acidic residues" evidence="1">
    <location>
        <begin position="1"/>
        <end position="11"/>
    </location>
</feature>
<dbReference type="SMART" id="SM00248">
    <property type="entry name" value="ANK"/>
    <property type="match status" value="10"/>
</dbReference>
<dbReference type="SUPFAM" id="SSF46565">
    <property type="entry name" value="Chaperone J-domain"/>
    <property type="match status" value="1"/>
</dbReference>
<reference evidence="3" key="1">
    <citation type="submission" date="2021-01" db="EMBL/GenBank/DDBJ databases">
        <authorList>
            <person name="Corre E."/>
            <person name="Pelletier E."/>
            <person name="Niang G."/>
            <person name="Scheremetjew M."/>
            <person name="Finn R."/>
            <person name="Kale V."/>
            <person name="Holt S."/>
            <person name="Cochrane G."/>
            <person name="Meng A."/>
            <person name="Brown T."/>
            <person name="Cohen L."/>
        </authorList>
    </citation>
    <scope>NUCLEOTIDE SEQUENCE</scope>
    <source>
        <strain evidence="3">CCMP1510</strain>
    </source>
</reference>
<dbReference type="SUPFAM" id="SSF48403">
    <property type="entry name" value="Ankyrin repeat"/>
    <property type="match status" value="2"/>
</dbReference>
<dbReference type="EMBL" id="HBIJ01003519">
    <property type="protein sequence ID" value="CAE0361726.1"/>
    <property type="molecule type" value="Transcribed_RNA"/>
</dbReference>
<organism evidence="3">
    <name type="scientific">Aureoumbra lagunensis</name>
    <dbReference type="NCBI Taxonomy" id="44058"/>
    <lineage>
        <taxon>Eukaryota</taxon>
        <taxon>Sar</taxon>
        <taxon>Stramenopiles</taxon>
        <taxon>Ochrophyta</taxon>
        <taxon>Pelagophyceae</taxon>
        <taxon>Pelagomonadales</taxon>
        <taxon>Aureoumbra</taxon>
    </lineage>
</organism>
<protein>
    <recommendedName>
        <fullName evidence="2">J domain-containing protein</fullName>
    </recommendedName>
</protein>
<feature type="compositionally biased region" description="Polar residues" evidence="1">
    <location>
        <begin position="109"/>
        <end position="123"/>
    </location>
</feature>
<accession>A0A7S3JST4</accession>
<feature type="region of interest" description="Disordered" evidence="1">
    <location>
        <begin position="103"/>
        <end position="125"/>
    </location>
</feature>
<sequence length="1398" mass="155376">MAASEQREGRKNRSTLGLASRFALDADRTDEKGRKALHRFVGGTEGVAPEHLKRVLSANPQAASSLDKDGWLPINHYCRGLSGDLAPELAEDDVERYLNSLHQQEDDNTWSSGSGQKKNSTAGEDTLKKRFFQEAKSMAEVRKEYKKLSRLYHPDKNIGQEEEAAQLMHMVQEAYLEACEKFYVAHPIEAAAKSGDASRFINALRTEEEVCNGGKSSQEFVDAKGNNIVHLACQYLTKNLQAAELCTIIQLSGGRAKLFEQNAEGDLPLHVLLNCYRNPAELEFLIDTLLTIAGDDNCDTTNEQIEERSSFQENDRTICSTTNADGRLPIHIACRCQRFLAQKRCINALRRLVQAYPDGILCKDAYDWTPLHLFAQFQLDPTVAALEILLAGHTNVVAWTTCVDRDTPAHLACYANRRRIAESSIALFATLAQFAPEAAVSSCREHRNSWDHLPRKDLRYSRACAALLEPWLISADVQALSSWRDKKNNATLLHLLCSQEGASLPSSVVERVVSELLDSQEFTTDKHLNTPLHKICLSTETQHHQILFKLLKPHLLKDAHGRTPLHAACILAAQQQVSERIAWLLQAEPNAAALPTNDDEYPVHLACAGCSDEIKPELILVLKQLAQSAPSVAANRDGLGKFAWDYLPRHDERYEECLQLLLGQLLVGIEEKSLTKSHKNNELVLHLVCANHSSWVLKALKARPSEAYEVDSAGNSALHLFAQQQRLHQVNEEALDTLYALLKANEDAIMLQNKAGYTPLHLLCLHQKPSPASDVLTALLAARPRAAAIRCYKGDTAISCLCRANSEIIHPSLPANLRLLLDAANFEQLPIINEKKENTLSSIKSKLKRQVYIHDLSLLEPCDRGLRPWEHLPVSDDDIYAESCFILLHDLIFTEVESINEDDLKTLDRQYSTALHILCSRAGRRIRSLWLPSLQNQAKFLNCVDKNGSTPLHLACQYFVLVVDNDDAVEHEFKILEELIELSDSLLIQNTGGWTPLHLFVQKHAQYLCFDDEIPKRYDAQSINIKNELWRLFRAMLRKEPRAISLATNGGDTVLHLVCHACRKSIGTHCAAVLTEFANAAPMTEFATAARHKGKGRRLPIDWLPTSDPLYDECDEILTNRASRCLELLLEQHAPGASHSLPGSGEMALHQLCTVTPPVATVAMLNALLKAHPEAAGTPRVVDAATPLHLLCSALINSELSPAQTKSAPQLIQCLLSAAPNAAHNRDSNGNTPSQILTNSHSLIHHELLDECLAVFATSQAMSSKENIVVCTLEDTNDCKRKNEYYITPTQQHSKSSLSAPSDTFSSTPIVPPSPPLTKNVSIRSDQRESTTAEISWKPASCNIIVSSKINHGNRLLVHRRGDRTSYAPSVLQRVSSSSPTSSPLLRRFFAQHHRPAE</sequence>
<dbReference type="Gene3D" id="1.25.40.20">
    <property type="entry name" value="Ankyrin repeat-containing domain"/>
    <property type="match status" value="5"/>
</dbReference>
<evidence type="ECO:0000313" key="3">
    <source>
        <dbReference type="EMBL" id="CAE0361726.1"/>
    </source>
</evidence>
<evidence type="ECO:0000256" key="1">
    <source>
        <dbReference type="SAM" id="MobiDB-lite"/>
    </source>
</evidence>
<dbReference type="InterPro" id="IPR002110">
    <property type="entry name" value="Ankyrin_rpt"/>
</dbReference>
<dbReference type="PANTHER" id="PTHR24121:SF21">
    <property type="entry name" value="ANKYRIN REPEAT FAMILY PROTEIN"/>
    <property type="match status" value="1"/>
</dbReference>
<dbReference type="Pfam" id="PF00226">
    <property type="entry name" value="DnaJ"/>
    <property type="match status" value="1"/>
</dbReference>